<dbReference type="Proteomes" id="UP001165060">
    <property type="component" value="Unassembled WGS sequence"/>
</dbReference>
<feature type="compositionally biased region" description="Acidic residues" evidence="1">
    <location>
        <begin position="285"/>
        <end position="298"/>
    </location>
</feature>
<gene>
    <name evidence="3" type="ORF">TeGR_g684</name>
</gene>
<feature type="compositionally biased region" description="Basic and acidic residues" evidence="1">
    <location>
        <begin position="275"/>
        <end position="284"/>
    </location>
</feature>
<comment type="caution">
    <text evidence="3">The sequence shown here is derived from an EMBL/GenBank/DDBJ whole genome shotgun (WGS) entry which is preliminary data.</text>
</comment>
<dbReference type="Pfam" id="PF02338">
    <property type="entry name" value="OTU"/>
    <property type="match status" value="1"/>
</dbReference>
<evidence type="ECO:0000259" key="2">
    <source>
        <dbReference type="PROSITE" id="PS50802"/>
    </source>
</evidence>
<dbReference type="Gene3D" id="3.90.70.80">
    <property type="match status" value="1"/>
</dbReference>
<keyword evidence="4" id="KW-1185">Reference proteome</keyword>
<evidence type="ECO:0000313" key="4">
    <source>
        <dbReference type="Proteomes" id="UP001165060"/>
    </source>
</evidence>
<evidence type="ECO:0000313" key="3">
    <source>
        <dbReference type="EMBL" id="GMI21141.1"/>
    </source>
</evidence>
<protein>
    <recommendedName>
        <fullName evidence="2">OTU domain-containing protein</fullName>
    </recommendedName>
</protein>
<feature type="domain" description="OTU" evidence="2">
    <location>
        <begin position="48"/>
        <end position="194"/>
    </location>
</feature>
<accession>A0ABQ6M7U1</accession>
<dbReference type="PANTHER" id="PTHR12419">
    <property type="entry name" value="OTU DOMAIN CONTAINING PROTEIN"/>
    <property type="match status" value="1"/>
</dbReference>
<dbReference type="PROSITE" id="PS50802">
    <property type="entry name" value="OTU"/>
    <property type="match status" value="1"/>
</dbReference>
<feature type="compositionally biased region" description="Basic residues" evidence="1">
    <location>
        <begin position="17"/>
        <end position="28"/>
    </location>
</feature>
<dbReference type="PANTHER" id="PTHR12419:SF7">
    <property type="entry name" value="OTU DOMAIN-CONTAINING PROTEIN 3"/>
    <property type="match status" value="1"/>
</dbReference>
<dbReference type="InterPro" id="IPR003323">
    <property type="entry name" value="OTU_dom"/>
</dbReference>
<proteinExistence type="predicted"/>
<organism evidence="3 4">
    <name type="scientific">Tetraparma gracilis</name>
    <dbReference type="NCBI Taxonomy" id="2962635"/>
    <lineage>
        <taxon>Eukaryota</taxon>
        <taxon>Sar</taxon>
        <taxon>Stramenopiles</taxon>
        <taxon>Ochrophyta</taxon>
        <taxon>Bolidophyceae</taxon>
        <taxon>Parmales</taxon>
        <taxon>Triparmaceae</taxon>
        <taxon>Tetraparma</taxon>
    </lineage>
</organism>
<dbReference type="InterPro" id="IPR038765">
    <property type="entry name" value="Papain-like_cys_pep_sf"/>
</dbReference>
<feature type="region of interest" description="Disordered" evidence="1">
    <location>
        <begin position="196"/>
        <end position="250"/>
    </location>
</feature>
<sequence length="308" mass="34233">MGRRANAEASASGAGKTQKKRNSRHGKSHTSSPATSAALSDHLLPLGKRMQPTPSDGNCLFSAIASSLHSHRLSMDDAEDVRAKITRELLKHRGLYDCFFTPADNNKEHADVDYEDVQDQTWEDYVERMQKDSEWGGQIEMLAASQVYKRPVKVFVVDSGNEVSVNVIEHKRERARAIEVAFDGIAHYVGVVNLSQRASSETEEEEEEEEEEEDAGSTDEEGGGAAVNKRPTTPEPPKKKTDPCHCGSGKKYMKCCMKVDQARVRARARVAKAKKSAERQRRKEEEEEEEEAGSTDEDVAGRLGRLKT</sequence>
<feature type="region of interest" description="Disordered" evidence="1">
    <location>
        <begin position="266"/>
        <end position="308"/>
    </location>
</feature>
<dbReference type="SUPFAM" id="SSF103642">
    <property type="entry name" value="Sec-C motif"/>
    <property type="match status" value="1"/>
</dbReference>
<feature type="compositionally biased region" description="Acidic residues" evidence="1">
    <location>
        <begin position="201"/>
        <end position="222"/>
    </location>
</feature>
<dbReference type="EMBL" id="BRYB01000039">
    <property type="protein sequence ID" value="GMI21141.1"/>
    <property type="molecule type" value="Genomic_DNA"/>
</dbReference>
<dbReference type="Pfam" id="PF02810">
    <property type="entry name" value="SEC-C"/>
    <property type="match status" value="1"/>
</dbReference>
<dbReference type="InterPro" id="IPR050704">
    <property type="entry name" value="Peptidase_C85-like"/>
</dbReference>
<name>A0ABQ6M7U1_9STRA</name>
<dbReference type="InterPro" id="IPR004027">
    <property type="entry name" value="SEC_C_motif"/>
</dbReference>
<feature type="region of interest" description="Disordered" evidence="1">
    <location>
        <begin position="1"/>
        <end position="37"/>
    </location>
</feature>
<reference evidence="3 4" key="1">
    <citation type="journal article" date="2023" name="Commun. Biol.">
        <title>Genome analysis of Parmales, the sister group of diatoms, reveals the evolutionary specialization of diatoms from phago-mixotrophs to photoautotrophs.</title>
        <authorList>
            <person name="Ban H."/>
            <person name="Sato S."/>
            <person name="Yoshikawa S."/>
            <person name="Yamada K."/>
            <person name="Nakamura Y."/>
            <person name="Ichinomiya M."/>
            <person name="Sato N."/>
            <person name="Blanc-Mathieu R."/>
            <person name="Endo H."/>
            <person name="Kuwata A."/>
            <person name="Ogata H."/>
        </authorList>
    </citation>
    <scope>NUCLEOTIDE SEQUENCE [LARGE SCALE GENOMIC DNA]</scope>
</reference>
<dbReference type="SUPFAM" id="SSF54001">
    <property type="entry name" value="Cysteine proteinases"/>
    <property type="match status" value="1"/>
</dbReference>
<evidence type="ECO:0000256" key="1">
    <source>
        <dbReference type="SAM" id="MobiDB-lite"/>
    </source>
</evidence>